<dbReference type="AlphaFoldDB" id="A0A484K212"/>
<dbReference type="InterPro" id="IPR043502">
    <property type="entry name" value="DNA/RNA_pol_sf"/>
</dbReference>
<dbReference type="EMBL" id="OOIL02000049">
    <property type="protein sequence ID" value="VFQ59861.1"/>
    <property type="molecule type" value="Genomic_DNA"/>
</dbReference>
<dbReference type="Gene3D" id="3.30.70.270">
    <property type="match status" value="1"/>
</dbReference>
<evidence type="ECO:0000313" key="5">
    <source>
        <dbReference type="Proteomes" id="UP000595140"/>
    </source>
</evidence>
<name>A0A484K212_9ASTE</name>
<dbReference type="InterPro" id="IPR043128">
    <property type="entry name" value="Rev_trsase/Diguanyl_cyclase"/>
</dbReference>
<feature type="compositionally biased region" description="Pro residues" evidence="1">
    <location>
        <begin position="254"/>
        <end position="263"/>
    </location>
</feature>
<evidence type="ECO:0000259" key="2">
    <source>
        <dbReference type="Pfam" id="PF03732"/>
    </source>
</evidence>
<proteinExistence type="predicted"/>
<feature type="region of interest" description="Disordered" evidence="1">
    <location>
        <begin position="246"/>
        <end position="274"/>
    </location>
</feature>
<dbReference type="FunFam" id="3.30.70.270:FF:000020">
    <property type="entry name" value="Transposon Tf2-6 polyprotein-like Protein"/>
    <property type="match status" value="1"/>
</dbReference>
<dbReference type="Pfam" id="PF17919">
    <property type="entry name" value="RT_RNaseH_2"/>
    <property type="match status" value="1"/>
</dbReference>
<sequence length="397" mass="44664">MSSEENSSPHHDQRDERIDDLQHTMHQMQQDLESKFARWEALVLANRPPLLPHPIGNVGNHIPGESSLGPHGRLPKPKLDAPKTDGSHPLRWLYKVQEYFAFYDTPPTERLRCVTLMPEGTVADWYHWRRKGNMITSWEDFMTKFKLRFNPLHYVDYFGQLVKLRQSVVMEYQTEFERILQHLSGAPEANLVSLFHSGLKPYMHHEIALLAPESLADSFALAREPEAKHAALLLLVPPRHGSGFPGGLSKAAPVTPPPRPTGSPPGTDSKPALATPIRQLTRAEKLEKDAKGKLVADPSKLSAMVSWPTPKTLKQLRGFLGLAGYYRCFIRHYSHIAAPLTNLLKKDAFSWDDRAQATFEALKKAMKATPVINLPNFSFLFVVETDASAVGIRVVLL</sequence>
<dbReference type="OrthoDB" id="1702342at2759"/>
<reference evidence="4 5" key="1">
    <citation type="submission" date="2018-04" db="EMBL/GenBank/DDBJ databases">
        <authorList>
            <person name="Vogel A."/>
        </authorList>
    </citation>
    <scope>NUCLEOTIDE SEQUENCE [LARGE SCALE GENOMIC DNA]</scope>
</reference>
<accession>A0A484K212</accession>
<gene>
    <name evidence="4" type="ORF">CCAM_LOCUS1637</name>
</gene>
<evidence type="ECO:0008006" key="6">
    <source>
        <dbReference type="Google" id="ProtNLM"/>
    </source>
</evidence>
<dbReference type="Proteomes" id="UP000595140">
    <property type="component" value="Unassembled WGS sequence"/>
</dbReference>
<dbReference type="PANTHER" id="PTHR33064:SF40">
    <property type="entry name" value="REVERSE TRANSCRIPTASE_RETROTRANSPOSON-DERIVED PROTEIN RNASE H-LIKE DOMAIN-CONTAINING PROTEIN"/>
    <property type="match status" value="1"/>
</dbReference>
<protein>
    <recommendedName>
        <fullName evidence="6">Retrotransposon gag domain-containing protein</fullName>
    </recommendedName>
</protein>
<dbReference type="SUPFAM" id="SSF56672">
    <property type="entry name" value="DNA/RNA polymerases"/>
    <property type="match status" value="1"/>
</dbReference>
<dbReference type="Pfam" id="PF03732">
    <property type="entry name" value="Retrotrans_gag"/>
    <property type="match status" value="1"/>
</dbReference>
<dbReference type="InterPro" id="IPR005162">
    <property type="entry name" value="Retrotrans_gag_dom"/>
</dbReference>
<feature type="domain" description="Retrotransposon gag" evidence="2">
    <location>
        <begin position="119"/>
        <end position="201"/>
    </location>
</feature>
<evidence type="ECO:0000259" key="3">
    <source>
        <dbReference type="Pfam" id="PF17919"/>
    </source>
</evidence>
<dbReference type="InterPro" id="IPR041577">
    <property type="entry name" value="RT_RNaseH_2"/>
</dbReference>
<feature type="region of interest" description="Disordered" evidence="1">
    <location>
        <begin position="57"/>
        <end position="83"/>
    </location>
</feature>
<organism evidence="4 5">
    <name type="scientific">Cuscuta campestris</name>
    <dbReference type="NCBI Taxonomy" id="132261"/>
    <lineage>
        <taxon>Eukaryota</taxon>
        <taxon>Viridiplantae</taxon>
        <taxon>Streptophyta</taxon>
        <taxon>Embryophyta</taxon>
        <taxon>Tracheophyta</taxon>
        <taxon>Spermatophyta</taxon>
        <taxon>Magnoliopsida</taxon>
        <taxon>eudicotyledons</taxon>
        <taxon>Gunneridae</taxon>
        <taxon>Pentapetalae</taxon>
        <taxon>asterids</taxon>
        <taxon>lamiids</taxon>
        <taxon>Solanales</taxon>
        <taxon>Convolvulaceae</taxon>
        <taxon>Cuscuteae</taxon>
        <taxon>Cuscuta</taxon>
        <taxon>Cuscuta subgen. Grammica</taxon>
        <taxon>Cuscuta sect. Cleistogrammica</taxon>
    </lineage>
</organism>
<evidence type="ECO:0000313" key="4">
    <source>
        <dbReference type="EMBL" id="VFQ59861.1"/>
    </source>
</evidence>
<feature type="domain" description="Reverse transcriptase/retrotransposon-derived protein RNase H-like" evidence="3">
    <location>
        <begin position="351"/>
        <end position="396"/>
    </location>
</feature>
<dbReference type="InterPro" id="IPR051320">
    <property type="entry name" value="Viral_Replic_Matur_Polypro"/>
</dbReference>
<evidence type="ECO:0000256" key="1">
    <source>
        <dbReference type="SAM" id="MobiDB-lite"/>
    </source>
</evidence>
<dbReference type="PANTHER" id="PTHR33064">
    <property type="entry name" value="POL PROTEIN"/>
    <property type="match status" value="1"/>
</dbReference>
<keyword evidence="5" id="KW-1185">Reference proteome</keyword>